<dbReference type="GO" id="GO:0022857">
    <property type="term" value="F:transmembrane transporter activity"/>
    <property type="evidence" value="ECO:0007669"/>
    <property type="project" value="InterPro"/>
</dbReference>
<dbReference type="PANTHER" id="PTHR23505">
    <property type="entry name" value="SPINSTER"/>
    <property type="match status" value="1"/>
</dbReference>
<feature type="transmembrane region" description="Helical" evidence="6">
    <location>
        <begin position="118"/>
        <end position="140"/>
    </location>
</feature>
<feature type="transmembrane region" description="Helical" evidence="6">
    <location>
        <begin position="152"/>
        <end position="175"/>
    </location>
</feature>
<comment type="subcellular location">
    <subcellularLocation>
        <location evidence="1">Membrane</location>
        <topology evidence="1">Multi-pass membrane protein</topology>
    </subcellularLocation>
</comment>
<sequence>MAEQLEKTEHVDENTQVYPSRYYGWFVVILLTITYIFSYIDRQVLAMLTEDIKADFGYSDQKMALLTGTAFMLFYATMGIPLGWLSDRKPRKWIIAVGVFVWSIATALSGVAKSFAGLFLARVAVGAGEATLSPAAMSLISDLFKPESRAKAIGVYSTALGIGSGIAYLLISGILEWAGTLDLTSLATFGIDRPWQVVFLVVGFPGIFLALIYVFLKEPERIASKQAISESGEAATIFDTMKFLKKNWVAFIGVMLMVSVMTVVAYTGFWLPSLFARTWGWDPATFSYYNGSVLIILAPVCNILWGILIDKWSHKGRKDAAFRFTQMGLLLLVPTAVIFPLVPDVWTAFFLSQVSNVGITMVTTGGITALLAIVPGEIRGQTVALYYMVISIAGLFVGPNGVAYLTNVVFADESLIRYSMALIPILYGGPIILFSFFVGKAYRKQLEKV</sequence>
<evidence type="ECO:0000313" key="9">
    <source>
        <dbReference type="Proteomes" id="UP001268683"/>
    </source>
</evidence>
<keyword evidence="3 6" id="KW-0812">Transmembrane</keyword>
<feature type="transmembrane region" description="Helical" evidence="6">
    <location>
        <begin position="22"/>
        <end position="40"/>
    </location>
</feature>
<organism evidence="8 9">
    <name type="scientific">Temperatibacter marinus</name>
    <dbReference type="NCBI Taxonomy" id="1456591"/>
    <lineage>
        <taxon>Bacteria</taxon>
        <taxon>Pseudomonadati</taxon>
        <taxon>Pseudomonadota</taxon>
        <taxon>Alphaproteobacteria</taxon>
        <taxon>Kordiimonadales</taxon>
        <taxon>Temperatibacteraceae</taxon>
        <taxon>Temperatibacter</taxon>
    </lineage>
</organism>
<evidence type="ECO:0000256" key="1">
    <source>
        <dbReference type="ARBA" id="ARBA00004141"/>
    </source>
</evidence>
<feature type="transmembrane region" description="Helical" evidence="6">
    <location>
        <begin position="248"/>
        <end position="269"/>
    </location>
</feature>
<keyword evidence="4 6" id="KW-1133">Transmembrane helix</keyword>
<gene>
    <name evidence="8" type="ORF">QGN29_03755</name>
</gene>
<dbReference type="Gene3D" id="1.20.1250.20">
    <property type="entry name" value="MFS general substrate transporter like domains"/>
    <property type="match status" value="2"/>
</dbReference>
<protein>
    <submittedName>
        <fullName evidence="8">MFS transporter</fullName>
    </submittedName>
</protein>
<feature type="transmembrane region" description="Helical" evidence="6">
    <location>
        <begin position="93"/>
        <end position="112"/>
    </location>
</feature>
<keyword evidence="2" id="KW-0813">Transport</keyword>
<accession>A0AA52H9S1</accession>
<dbReference type="GO" id="GO:0016020">
    <property type="term" value="C:membrane"/>
    <property type="evidence" value="ECO:0007669"/>
    <property type="project" value="UniProtKB-SubCell"/>
</dbReference>
<evidence type="ECO:0000256" key="5">
    <source>
        <dbReference type="ARBA" id="ARBA00023136"/>
    </source>
</evidence>
<dbReference type="KEGG" id="tmk:QGN29_03755"/>
<dbReference type="Proteomes" id="UP001268683">
    <property type="component" value="Chromosome"/>
</dbReference>
<dbReference type="SUPFAM" id="SSF103473">
    <property type="entry name" value="MFS general substrate transporter"/>
    <property type="match status" value="1"/>
</dbReference>
<feature type="transmembrane region" description="Helical" evidence="6">
    <location>
        <begin position="385"/>
        <end position="406"/>
    </location>
</feature>
<proteinExistence type="predicted"/>
<feature type="transmembrane region" description="Helical" evidence="6">
    <location>
        <begin position="289"/>
        <end position="308"/>
    </location>
</feature>
<evidence type="ECO:0000256" key="6">
    <source>
        <dbReference type="SAM" id="Phobius"/>
    </source>
</evidence>
<dbReference type="CDD" id="cd17328">
    <property type="entry name" value="MFS_spinster_like"/>
    <property type="match status" value="1"/>
</dbReference>
<keyword evidence="5 6" id="KW-0472">Membrane</keyword>
<dbReference type="InterPro" id="IPR044770">
    <property type="entry name" value="MFS_spinster-like"/>
</dbReference>
<evidence type="ECO:0000259" key="7">
    <source>
        <dbReference type="PROSITE" id="PS50850"/>
    </source>
</evidence>
<dbReference type="PANTHER" id="PTHR23505:SF79">
    <property type="entry name" value="PROTEIN SPINSTER"/>
    <property type="match status" value="1"/>
</dbReference>
<dbReference type="AlphaFoldDB" id="A0AA52H9S1"/>
<name>A0AA52H9S1_9PROT</name>
<feature type="transmembrane region" description="Helical" evidence="6">
    <location>
        <begin position="195"/>
        <end position="216"/>
    </location>
</feature>
<dbReference type="RefSeq" id="WP_310799339.1">
    <property type="nucleotide sequence ID" value="NZ_CP123872.1"/>
</dbReference>
<feature type="domain" description="Major facilitator superfamily (MFS) profile" evidence="7">
    <location>
        <begin position="27"/>
        <end position="447"/>
    </location>
</feature>
<feature type="transmembrane region" description="Helical" evidence="6">
    <location>
        <begin position="348"/>
        <end position="373"/>
    </location>
</feature>
<feature type="transmembrane region" description="Helical" evidence="6">
    <location>
        <begin position="418"/>
        <end position="438"/>
    </location>
</feature>
<evidence type="ECO:0000256" key="3">
    <source>
        <dbReference type="ARBA" id="ARBA00022692"/>
    </source>
</evidence>
<feature type="transmembrane region" description="Helical" evidence="6">
    <location>
        <begin position="63"/>
        <end position="86"/>
    </location>
</feature>
<dbReference type="InterPro" id="IPR011701">
    <property type="entry name" value="MFS"/>
</dbReference>
<dbReference type="PROSITE" id="PS50850">
    <property type="entry name" value="MFS"/>
    <property type="match status" value="1"/>
</dbReference>
<dbReference type="EMBL" id="CP123872">
    <property type="protein sequence ID" value="WND03486.1"/>
    <property type="molecule type" value="Genomic_DNA"/>
</dbReference>
<keyword evidence="9" id="KW-1185">Reference proteome</keyword>
<dbReference type="InterPro" id="IPR020846">
    <property type="entry name" value="MFS_dom"/>
</dbReference>
<evidence type="ECO:0000313" key="8">
    <source>
        <dbReference type="EMBL" id="WND03486.1"/>
    </source>
</evidence>
<evidence type="ECO:0000256" key="4">
    <source>
        <dbReference type="ARBA" id="ARBA00022989"/>
    </source>
</evidence>
<dbReference type="Pfam" id="PF07690">
    <property type="entry name" value="MFS_1"/>
    <property type="match status" value="1"/>
</dbReference>
<dbReference type="InterPro" id="IPR036259">
    <property type="entry name" value="MFS_trans_sf"/>
</dbReference>
<feature type="transmembrane region" description="Helical" evidence="6">
    <location>
        <begin position="320"/>
        <end position="342"/>
    </location>
</feature>
<reference evidence="8" key="1">
    <citation type="submission" date="2023-04" db="EMBL/GenBank/DDBJ databases">
        <title>Complete genome sequence of Temperatibacter marinus.</title>
        <authorList>
            <person name="Rong J.-C."/>
            <person name="Yi M.-L."/>
            <person name="Zhao Q."/>
        </authorList>
    </citation>
    <scope>NUCLEOTIDE SEQUENCE</scope>
    <source>
        <strain evidence="8">NBRC 110045</strain>
    </source>
</reference>
<evidence type="ECO:0000256" key="2">
    <source>
        <dbReference type="ARBA" id="ARBA00022448"/>
    </source>
</evidence>